<reference evidence="1 2" key="1">
    <citation type="submission" date="2018-09" db="EMBL/GenBank/DDBJ databases">
        <title>Genomic investigation of the strawberry pathogen Phytophthora fragariae indicates pathogenicity is determined by transcriptional variation in three key races.</title>
        <authorList>
            <person name="Adams T.M."/>
            <person name="Armitage A.D."/>
            <person name="Sobczyk M.K."/>
            <person name="Bates H.J."/>
            <person name="Dunwell J.M."/>
            <person name="Nellist C.F."/>
            <person name="Harrison R.J."/>
        </authorList>
    </citation>
    <scope>NUCLEOTIDE SEQUENCE [LARGE SCALE GENOMIC DNA]</scope>
    <source>
        <strain evidence="1 2">NOV-77</strain>
    </source>
</reference>
<evidence type="ECO:0000313" key="1">
    <source>
        <dbReference type="EMBL" id="KAE9311334.1"/>
    </source>
</evidence>
<dbReference type="AlphaFoldDB" id="A0A6G0R033"/>
<sequence length="163" mass="18857">MLTRENIVHEATTGLEDGLTKQHAVLASLLHSRLFLPKFRDSHVEKSAFHWIANFLLVNFMELSLVWNKITLLITADAAPEESQVSWDEEAPEQCIGILIPVGMEYDALIDFIYEHVEDLEFVLEEKSTRAQSTVKKSKSGESEEEERRHNRRGHFYQYEVVI</sequence>
<accession>A0A6G0R033</accession>
<comment type="caution">
    <text evidence="1">The sequence shown here is derived from an EMBL/GenBank/DDBJ whole genome shotgun (WGS) entry which is preliminary data.</text>
</comment>
<dbReference type="Proteomes" id="UP000486351">
    <property type="component" value="Unassembled WGS sequence"/>
</dbReference>
<organism evidence="1 2">
    <name type="scientific">Phytophthora fragariae</name>
    <dbReference type="NCBI Taxonomy" id="53985"/>
    <lineage>
        <taxon>Eukaryota</taxon>
        <taxon>Sar</taxon>
        <taxon>Stramenopiles</taxon>
        <taxon>Oomycota</taxon>
        <taxon>Peronosporomycetes</taxon>
        <taxon>Peronosporales</taxon>
        <taxon>Peronosporaceae</taxon>
        <taxon>Phytophthora</taxon>
    </lineage>
</organism>
<name>A0A6G0R033_9STRA</name>
<dbReference type="EMBL" id="QXFY01001706">
    <property type="protein sequence ID" value="KAE9311334.1"/>
    <property type="molecule type" value="Genomic_DNA"/>
</dbReference>
<evidence type="ECO:0000313" key="2">
    <source>
        <dbReference type="Proteomes" id="UP000486351"/>
    </source>
</evidence>
<gene>
    <name evidence="1" type="ORF">PF008_g20233</name>
</gene>
<protein>
    <submittedName>
        <fullName evidence="1">Uncharacterized protein</fullName>
    </submittedName>
</protein>
<proteinExistence type="predicted"/>